<dbReference type="PANTHER" id="PTHR47151:SF2">
    <property type="entry name" value="AMINO ACID BINDING PROTEIN"/>
    <property type="match status" value="1"/>
</dbReference>
<protein>
    <submittedName>
        <fullName evidence="4">Amino acid ABC transporter substrate-binding protein</fullName>
    </submittedName>
</protein>
<dbReference type="OrthoDB" id="9772589at2"/>
<dbReference type="InterPro" id="IPR028081">
    <property type="entry name" value="Leu-bd"/>
</dbReference>
<sequence length="378" mass="41183">MSRKSVKSILLALLAFTFMCGISWAETIKIGLMCPLTGSWASEGQDMKQIVELLAEDLNAKGGLLGKKVEIVVSDDGGDARTAALSAQRLSTMGIVAVIGTYGSAVTEASQNIFDDFGIIQIANGSTAIRLTAKGMDKFFRTCPRDDEQGKVAVKTIESMGAKRVAILHDNTTYAKGLAEEAKKLLDTKSQIDVVFYDAMTPGERDYNVTLMKMKSADPDLVFFTGYYPEAGLLLRQKMEMNWNVPFLGGDATNNPQLVEIAGKDAAKDYYFLSPPVPQDLDTPEARDFLKSYVKKYGTEPGSVWAVLSGDGFLAITTAIKNTKSTDSDKLADYLHTQLKDMPGLTGKISFDQHGDRVGDLYRLYKVDASGAFVLQPK</sequence>
<dbReference type="RefSeq" id="WP_069857572.1">
    <property type="nucleotide sequence ID" value="NZ_BDFE01000009.1"/>
</dbReference>
<dbReference type="AlphaFoldDB" id="A0A194AFT4"/>
<dbReference type="CDD" id="cd06342">
    <property type="entry name" value="PBP1_ABC_LIVBP-like"/>
    <property type="match status" value="1"/>
</dbReference>
<keyword evidence="5" id="KW-1185">Reference proteome</keyword>
<dbReference type="InterPro" id="IPR028082">
    <property type="entry name" value="Peripla_BP_I"/>
</dbReference>
<keyword evidence="2" id="KW-0732">Signal</keyword>
<dbReference type="PANTHER" id="PTHR47151">
    <property type="entry name" value="LEU/ILE/VAL-BINDING ABC TRANSPORTER SUBUNIT"/>
    <property type="match status" value="1"/>
</dbReference>
<organism evidence="4 5">
    <name type="scientific">Desulfoplanes formicivorans</name>
    <dbReference type="NCBI Taxonomy" id="1592317"/>
    <lineage>
        <taxon>Bacteria</taxon>
        <taxon>Pseudomonadati</taxon>
        <taxon>Thermodesulfobacteriota</taxon>
        <taxon>Desulfovibrionia</taxon>
        <taxon>Desulfovibrionales</taxon>
        <taxon>Desulfoplanaceae</taxon>
        <taxon>Desulfoplanes</taxon>
    </lineage>
</organism>
<evidence type="ECO:0000259" key="3">
    <source>
        <dbReference type="Pfam" id="PF13458"/>
    </source>
</evidence>
<comment type="similarity">
    <text evidence="1">Belongs to the leucine-binding protein family.</text>
</comment>
<dbReference type="STRING" id="1592317.DPF_0766"/>
<comment type="caution">
    <text evidence="4">The sequence shown here is derived from an EMBL/GenBank/DDBJ whole genome shotgun (WGS) entry which is preliminary data.</text>
</comment>
<evidence type="ECO:0000313" key="4">
    <source>
        <dbReference type="EMBL" id="GAU08065.1"/>
    </source>
</evidence>
<dbReference type="Gene3D" id="3.40.50.2300">
    <property type="match status" value="2"/>
</dbReference>
<name>A0A194AFT4_9BACT</name>
<evidence type="ECO:0000256" key="1">
    <source>
        <dbReference type="ARBA" id="ARBA00010062"/>
    </source>
</evidence>
<dbReference type="SUPFAM" id="SSF53822">
    <property type="entry name" value="Periplasmic binding protein-like I"/>
    <property type="match status" value="1"/>
</dbReference>
<dbReference type="Proteomes" id="UP000095200">
    <property type="component" value="Unassembled WGS sequence"/>
</dbReference>
<evidence type="ECO:0000256" key="2">
    <source>
        <dbReference type="ARBA" id="ARBA00022729"/>
    </source>
</evidence>
<feature type="domain" description="Leucine-binding protein" evidence="3">
    <location>
        <begin position="27"/>
        <end position="371"/>
    </location>
</feature>
<reference evidence="5" key="1">
    <citation type="submission" date="2016-06" db="EMBL/GenBank/DDBJ databases">
        <title>Draft genome sequence of Desulfoplanes formicivorans strain Pf12B.</title>
        <authorList>
            <person name="Watanabe M."/>
            <person name="Kojima H."/>
            <person name="Fukui M."/>
        </authorList>
    </citation>
    <scope>NUCLEOTIDE SEQUENCE [LARGE SCALE GENOMIC DNA]</scope>
    <source>
        <strain evidence="5">Pf12B</strain>
    </source>
</reference>
<proteinExistence type="inferred from homology"/>
<accession>A0A194AFT4</accession>
<gene>
    <name evidence="4" type="ORF">DPF_0766</name>
</gene>
<dbReference type="Pfam" id="PF13458">
    <property type="entry name" value="Peripla_BP_6"/>
    <property type="match status" value="1"/>
</dbReference>
<dbReference type="EMBL" id="BDFE01000009">
    <property type="protein sequence ID" value="GAU08065.1"/>
    <property type="molecule type" value="Genomic_DNA"/>
</dbReference>
<evidence type="ECO:0000313" key="5">
    <source>
        <dbReference type="Proteomes" id="UP000095200"/>
    </source>
</evidence>